<dbReference type="OrthoDB" id="5729110at2"/>
<evidence type="ECO:0000313" key="5">
    <source>
        <dbReference type="EMBL" id="SPF28668.1"/>
    </source>
</evidence>
<evidence type="ECO:0000256" key="2">
    <source>
        <dbReference type="ARBA" id="ARBA00022729"/>
    </source>
</evidence>
<sequence>MFRLFLAATLSLAGVASAQTHGEVAQIVVDQHILPGFAAFDQAATPLAEASCAEMRPVYDAAFDGWMGVSHLRFGPTELDERGFALAFWPDTRGATPATLRALIADEDPIIASEYSDVSIAARGFFALDWLLFDTDAPVMEPGTYPCALAEAIARDIANIAEALHFTWQKEAVLLTTAGAEENFFYLDDEEVVRTLFSAVLVGLEITIEKRLGRPLGTFERPRPRRAEAWRSARSLPNIVGSMTALRDLANPFLAFIPEEEADRINAAWDATLRTANNTADPTLAIVATPEGRVHVEAIQSQLTGVHDMLETIVGPALGVSQSFNALDGD</sequence>
<dbReference type="Pfam" id="PF09375">
    <property type="entry name" value="Peptidase_M75"/>
    <property type="match status" value="1"/>
</dbReference>
<dbReference type="InterPro" id="IPR034984">
    <property type="entry name" value="Imelysin-like_IPPA"/>
</dbReference>
<accession>A0A2R8A9F5</accession>
<feature type="chain" id="PRO_5015319995" evidence="3">
    <location>
        <begin position="19"/>
        <end position="330"/>
    </location>
</feature>
<comment type="subcellular location">
    <subcellularLocation>
        <location evidence="1">Cell envelope</location>
    </subcellularLocation>
</comment>
<evidence type="ECO:0000256" key="1">
    <source>
        <dbReference type="ARBA" id="ARBA00004196"/>
    </source>
</evidence>
<dbReference type="Gene3D" id="1.20.1420.20">
    <property type="entry name" value="M75 peptidase, HXXE motif"/>
    <property type="match status" value="1"/>
</dbReference>
<keyword evidence="6" id="KW-1185">Reference proteome</keyword>
<dbReference type="CDD" id="cd14659">
    <property type="entry name" value="Imelysin-like_IPPA"/>
    <property type="match status" value="1"/>
</dbReference>
<dbReference type="Proteomes" id="UP000244932">
    <property type="component" value="Unassembled WGS sequence"/>
</dbReference>
<dbReference type="InterPro" id="IPR038352">
    <property type="entry name" value="Imelysin_sf"/>
</dbReference>
<gene>
    <name evidence="5" type="primary">irpA_2</name>
    <name evidence="5" type="ORF">POI8812_00971</name>
</gene>
<feature type="domain" description="Imelysin-like" evidence="4">
    <location>
        <begin position="41"/>
        <end position="305"/>
    </location>
</feature>
<evidence type="ECO:0000259" key="4">
    <source>
        <dbReference type="Pfam" id="PF09375"/>
    </source>
</evidence>
<dbReference type="EMBL" id="OMKW01000001">
    <property type="protein sequence ID" value="SPF28668.1"/>
    <property type="molecule type" value="Genomic_DNA"/>
</dbReference>
<proteinExistence type="predicted"/>
<dbReference type="AlphaFoldDB" id="A0A2R8A9F5"/>
<protein>
    <submittedName>
        <fullName evidence="5">Iron-regulated protein A</fullName>
    </submittedName>
</protein>
<dbReference type="InterPro" id="IPR018976">
    <property type="entry name" value="Imelysin-like"/>
</dbReference>
<dbReference type="RefSeq" id="WP_108781350.1">
    <property type="nucleotide sequence ID" value="NZ_OMKW01000001.1"/>
</dbReference>
<dbReference type="GO" id="GO:0030313">
    <property type="term" value="C:cell envelope"/>
    <property type="evidence" value="ECO:0007669"/>
    <property type="project" value="UniProtKB-SubCell"/>
</dbReference>
<feature type="signal peptide" evidence="3">
    <location>
        <begin position="1"/>
        <end position="18"/>
    </location>
</feature>
<reference evidence="5 6" key="1">
    <citation type="submission" date="2018-03" db="EMBL/GenBank/DDBJ databases">
        <authorList>
            <person name="Keele B.F."/>
        </authorList>
    </citation>
    <scope>NUCLEOTIDE SEQUENCE [LARGE SCALE GENOMIC DNA]</scope>
    <source>
        <strain evidence="5 6">CeCT 8812</strain>
    </source>
</reference>
<name>A0A2R8A9F5_9RHOB</name>
<organism evidence="5 6">
    <name type="scientific">Pontivivens insulae</name>
    <dbReference type="NCBI Taxonomy" id="1639689"/>
    <lineage>
        <taxon>Bacteria</taxon>
        <taxon>Pseudomonadati</taxon>
        <taxon>Pseudomonadota</taxon>
        <taxon>Alphaproteobacteria</taxon>
        <taxon>Rhodobacterales</taxon>
        <taxon>Paracoccaceae</taxon>
        <taxon>Pontivivens</taxon>
    </lineage>
</organism>
<keyword evidence="2 3" id="KW-0732">Signal</keyword>
<evidence type="ECO:0000313" key="6">
    <source>
        <dbReference type="Proteomes" id="UP000244932"/>
    </source>
</evidence>
<evidence type="ECO:0000256" key="3">
    <source>
        <dbReference type="SAM" id="SignalP"/>
    </source>
</evidence>